<dbReference type="EC" id="2.5.1.18" evidence="1"/>
<dbReference type="PANTHER" id="PTHR43900">
    <property type="entry name" value="GLUTATHIONE S-TRANSFERASE RHO"/>
    <property type="match status" value="1"/>
</dbReference>
<dbReference type="GO" id="GO:0005737">
    <property type="term" value="C:cytoplasm"/>
    <property type="evidence" value="ECO:0007669"/>
    <property type="project" value="TreeGrafter"/>
</dbReference>
<comment type="similarity">
    <text evidence="4">Belongs to the GST superfamily.</text>
</comment>
<dbReference type="InterPro" id="IPR004045">
    <property type="entry name" value="Glutathione_S-Trfase_N"/>
</dbReference>
<dbReference type="PANTHER" id="PTHR43900:SF3">
    <property type="entry name" value="GLUTATHIONE S-TRANSFERASE RHO"/>
    <property type="match status" value="1"/>
</dbReference>
<dbReference type="PROSITE" id="PS50405">
    <property type="entry name" value="GST_CTER"/>
    <property type="match status" value="1"/>
</dbReference>
<evidence type="ECO:0000313" key="7">
    <source>
        <dbReference type="EMBL" id="RDW63294.1"/>
    </source>
</evidence>
<keyword evidence="2" id="KW-0808">Transferase</keyword>
<evidence type="ECO:0000259" key="5">
    <source>
        <dbReference type="PROSITE" id="PS50404"/>
    </source>
</evidence>
<comment type="caution">
    <text evidence="7">The sequence shown here is derived from an EMBL/GenBank/DDBJ whole genome shotgun (WGS) entry which is preliminary data.</text>
</comment>
<dbReference type="InterPro" id="IPR036282">
    <property type="entry name" value="Glutathione-S-Trfase_C_sf"/>
</dbReference>
<feature type="domain" description="GST N-terminal" evidence="5">
    <location>
        <begin position="1"/>
        <end position="82"/>
    </location>
</feature>
<dbReference type="STRING" id="1849047.A0A3D8QPB7"/>
<dbReference type="GO" id="GO:0004364">
    <property type="term" value="F:glutathione transferase activity"/>
    <property type="evidence" value="ECO:0007669"/>
    <property type="project" value="UniProtKB-EC"/>
</dbReference>
<dbReference type="InterPro" id="IPR010987">
    <property type="entry name" value="Glutathione-S-Trfase_C-like"/>
</dbReference>
<proteinExistence type="inferred from homology"/>
<name>A0A3D8QPB7_9HELO</name>
<dbReference type="Proteomes" id="UP000256645">
    <property type="component" value="Unassembled WGS sequence"/>
</dbReference>
<dbReference type="InterPro" id="IPR004046">
    <property type="entry name" value="GST_C"/>
</dbReference>
<dbReference type="OrthoDB" id="249703at2759"/>
<comment type="catalytic activity">
    <reaction evidence="3">
        <text>RX + glutathione = an S-substituted glutathione + a halide anion + H(+)</text>
        <dbReference type="Rhea" id="RHEA:16437"/>
        <dbReference type="ChEBI" id="CHEBI:15378"/>
        <dbReference type="ChEBI" id="CHEBI:16042"/>
        <dbReference type="ChEBI" id="CHEBI:17792"/>
        <dbReference type="ChEBI" id="CHEBI:57925"/>
        <dbReference type="ChEBI" id="CHEBI:90779"/>
        <dbReference type="EC" id="2.5.1.18"/>
    </reaction>
</comment>
<dbReference type="InterPro" id="IPR036249">
    <property type="entry name" value="Thioredoxin-like_sf"/>
</dbReference>
<accession>A0A3D8QPB7</accession>
<dbReference type="Gene3D" id="3.40.30.10">
    <property type="entry name" value="Glutaredoxin"/>
    <property type="match status" value="1"/>
</dbReference>
<dbReference type="PROSITE" id="PS50404">
    <property type="entry name" value="GST_NTER"/>
    <property type="match status" value="1"/>
</dbReference>
<organism evidence="7 8">
    <name type="scientific">Coleophoma cylindrospora</name>
    <dbReference type="NCBI Taxonomy" id="1849047"/>
    <lineage>
        <taxon>Eukaryota</taxon>
        <taxon>Fungi</taxon>
        <taxon>Dikarya</taxon>
        <taxon>Ascomycota</taxon>
        <taxon>Pezizomycotina</taxon>
        <taxon>Leotiomycetes</taxon>
        <taxon>Helotiales</taxon>
        <taxon>Dermateaceae</taxon>
        <taxon>Coleophoma</taxon>
    </lineage>
</organism>
<dbReference type="Gene3D" id="1.20.1050.10">
    <property type="match status" value="1"/>
</dbReference>
<dbReference type="SFLD" id="SFLDS00019">
    <property type="entry name" value="Glutathione_Transferase_(cytos"/>
    <property type="match status" value="1"/>
</dbReference>
<dbReference type="SFLD" id="SFLDG00358">
    <property type="entry name" value="Main_(cytGST)"/>
    <property type="match status" value="1"/>
</dbReference>
<evidence type="ECO:0000313" key="8">
    <source>
        <dbReference type="Proteomes" id="UP000256645"/>
    </source>
</evidence>
<dbReference type="SUPFAM" id="SSF52833">
    <property type="entry name" value="Thioredoxin-like"/>
    <property type="match status" value="1"/>
</dbReference>
<protein>
    <recommendedName>
        <fullName evidence="1">glutathione transferase</fullName>
        <ecNumber evidence="1">2.5.1.18</ecNumber>
    </recommendedName>
</protein>
<evidence type="ECO:0000256" key="2">
    <source>
        <dbReference type="ARBA" id="ARBA00022679"/>
    </source>
</evidence>
<dbReference type="EMBL" id="PDLM01000013">
    <property type="protein sequence ID" value="RDW63294.1"/>
    <property type="molecule type" value="Genomic_DNA"/>
</dbReference>
<dbReference type="InterPro" id="IPR040079">
    <property type="entry name" value="Glutathione_S-Trfase"/>
</dbReference>
<feature type="domain" description="GST C-terminal" evidence="6">
    <location>
        <begin position="91"/>
        <end position="217"/>
    </location>
</feature>
<reference evidence="7 8" key="1">
    <citation type="journal article" date="2018" name="IMA Fungus">
        <title>IMA Genome-F 9: Draft genome sequence of Annulohypoxylon stygium, Aspergillus mulundensis, Berkeleyomyces basicola (syn. Thielaviopsis basicola), Ceratocystis smalleyi, two Cercospora beticola strains, Coleophoma cylindrospora, Fusarium fracticaudum, Phialophora cf. hyalina, and Morchella septimelata.</title>
        <authorList>
            <person name="Wingfield B.D."/>
            <person name="Bills G.F."/>
            <person name="Dong Y."/>
            <person name="Huang W."/>
            <person name="Nel W.J."/>
            <person name="Swalarsk-Parry B.S."/>
            <person name="Vaghefi N."/>
            <person name="Wilken P.M."/>
            <person name="An Z."/>
            <person name="de Beer Z.W."/>
            <person name="De Vos L."/>
            <person name="Chen L."/>
            <person name="Duong T.A."/>
            <person name="Gao Y."/>
            <person name="Hammerbacher A."/>
            <person name="Kikkert J.R."/>
            <person name="Li Y."/>
            <person name="Li H."/>
            <person name="Li K."/>
            <person name="Li Q."/>
            <person name="Liu X."/>
            <person name="Ma X."/>
            <person name="Naidoo K."/>
            <person name="Pethybridge S.J."/>
            <person name="Sun J."/>
            <person name="Steenkamp E.T."/>
            <person name="van der Nest M.A."/>
            <person name="van Wyk S."/>
            <person name="Wingfield M.J."/>
            <person name="Xiong C."/>
            <person name="Yue Q."/>
            <person name="Zhang X."/>
        </authorList>
    </citation>
    <scope>NUCLEOTIDE SEQUENCE [LARGE SCALE GENOMIC DNA]</scope>
    <source>
        <strain evidence="7 8">BP6252</strain>
    </source>
</reference>
<dbReference type="GO" id="GO:0006749">
    <property type="term" value="P:glutathione metabolic process"/>
    <property type="evidence" value="ECO:0007669"/>
    <property type="project" value="TreeGrafter"/>
</dbReference>
<keyword evidence="8" id="KW-1185">Reference proteome</keyword>
<evidence type="ECO:0000259" key="6">
    <source>
        <dbReference type="PROSITE" id="PS50405"/>
    </source>
</evidence>
<dbReference type="Pfam" id="PF00043">
    <property type="entry name" value="GST_C"/>
    <property type="match status" value="1"/>
</dbReference>
<dbReference type="AlphaFoldDB" id="A0A3D8QPB7"/>
<dbReference type="GO" id="GO:0043295">
    <property type="term" value="F:glutathione binding"/>
    <property type="evidence" value="ECO:0007669"/>
    <property type="project" value="TreeGrafter"/>
</dbReference>
<evidence type="ECO:0000256" key="1">
    <source>
        <dbReference type="ARBA" id="ARBA00012452"/>
    </source>
</evidence>
<dbReference type="SUPFAM" id="SSF47616">
    <property type="entry name" value="GST C-terminal domain-like"/>
    <property type="match status" value="1"/>
</dbReference>
<sequence length="217" mass="24532">MAFTIIGVDFAYTLSSLLVLAEKGVTDFTLVAPDFKAGEHKTKPHTDKCPFGMVPVLEDNGFILYESRAIARYLAEKYRSVGPALTPEHGDSKAWALFEQFASAEQSNFDHFVQVIISQKHYNPMRGLPTEPAIVEYFETKFREKLDIYDVILGKQLYMGGNEFSLVDIFYMPQVGTLFKIGDGAFVTDRPNIKAWWERVTARDSWKQYAAHATGAQ</sequence>
<evidence type="ECO:0000256" key="4">
    <source>
        <dbReference type="RuleBase" id="RU003494"/>
    </source>
</evidence>
<dbReference type="Pfam" id="PF02798">
    <property type="entry name" value="GST_N"/>
    <property type="match status" value="1"/>
</dbReference>
<evidence type="ECO:0000256" key="3">
    <source>
        <dbReference type="ARBA" id="ARBA00047960"/>
    </source>
</evidence>
<gene>
    <name evidence="7" type="ORF">BP6252_10839</name>
</gene>